<gene>
    <name evidence="1" type="ORF">OIDMADRAFT_16866</name>
</gene>
<keyword evidence="2" id="KW-1185">Reference proteome</keyword>
<proteinExistence type="predicted"/>
<organism evidence="1 2">
    <name type="scientific">Oidiodendron maius (strain Zn)</name>
    <dbReference type="NCBI Taxonomy" id="913774"/>
    <lineage>
        <taxon>Eukaryota</taxon>
        <taxon>Fungi</taxon>
        <taxon>Dikarya</taxon>
        <taxon>Ascomycota</taxon>
        <taxon>Pezizomycotina</taxon>
        <taxon>Leotiomycetes</taxon>
        <taxon>Leotiomycetes incertae sedis</taxon>
        <taxon>Myxotrichaceae</taxon>
        <taxon>Oidiodendron</taxon>
    </lineage>
</organism>
<dbReference type="InParanoid" id="A0A0C3HTG9"/>
<evidence type="ECO:0000313" key="2">
    <source>
        <dbReference type="Proteomes" id="UP000054321"/>
    </source>
</evidence>
<dbReference type="HOGENOM" id="CLU_2159123_0_0_1"/>
<dbReference type="EMBL" id="KN832871">
    <property type="protein sequence ID" value="KIN05542.1"/>
    <property type="molecule type" value="Genomic_DNA"/>
</dbReference>
<dbReference type="AlphaFoldDB" id="A0A0C3HTG9"/>
<reference evidence="1 2" key="1">
    <citation type="submission" date="2014-04" db="EMBL/GenBank/DDBJ databases">
        <authorList>
            <consortium name="DOE Joint Genome Institute"/>
            <person name="Kuo A."/>
            <person name="Martino E."/>
            <person name="Perotto S."/>
            <person name="Kohler A."/>
            <person name="Nagy L.G."/>
            <person name="Floudas D."/>
            <person name="Copeland A."/>
            <person name="Barry K.W."/>
            <person name="Cichocki N."/>
            <person name="Veneault-Fourrey C."/>
            <person name="LaButti K."/>
            <person name="Lindquist E.A."/>
            <person name="Lipzen A."/>
            <person name="Lundell T."/>
            <person name="Morin E."/>
            <person name="Murat C."/>
            <person name="Sun H."/>
            <person name="Tunlid A."/>
            <person name="Henrissat B."/>
            <person name="Grigoriev I.V."/>
            <person name="Hibbett D.S."/>
            <person name="Martin F."/>
            <person name="Nordberg H.P."/>
            <person name="Cantor M.N."/>
            <person name="Hua S.X."/>
        </authorList>
    </citation>
    <scope>NUCLEOTIDE SEQUENCE [LARGE SCALE GENOMIC DNA]</scope>
    <source>
        <strain evidence="1 2">Zn</strain>
    </source>
</reference>
<name>A0A0C3HTG9_OIDMZ</name>
<reference evidence="2" key="2">
    <citation type="submission" date="2015-01" db="EMBL/GenBank/DDBJ databases">
        <title>Evolutionary Origins and Diversification of the Mycorrhizal Mutualists.</title>
        <authorList>
            <consortium name="DOE Joint Genome Institute"/>
            <consortium name="Mycorrhizal Genomics Consortium"/>
            <person name="Kohler A."/>
            <person name="Kuo A."/>
            <person name="Nagy L.G."/>
            <person name="Floudas D."/>
            <person name="Copeland A."/>
            <person name="Barry K.W."/>
            <person name="Cichocki N."/>
            <person name="Veneault-Fourrey C."/>
            <person name="LaButti K."/>
            <person name="Lindquist E.A."/>
            <person name="Lipzen A."/>
            <person name="Lundell T."/>
            <person name="Morin E."/>
            <person name="Murat C."/>
            <person name="Riley R."/>
            <person name="Ohm R."/>
            <person name="Sun H."/>
            <person name="Tunlid A."/>
            <person name="Henrissat B."/>
            <person name="Grigoriev I.V."/>
            <person name="Hibbett D.S."/>
            <person name="Martin F."/>
        </authorList>
    </citation>
    <scope>NUCLEOTIDE SEQUENCE [LARGE SCALE GENOMIC DNA]</scope>
    <source>
        <strain evidence="2">Zn</strain>
    </source>
</reference>
<sequence>MTWAAAKTASRSTSHLRIRINILHSTEIKFAPQTLSIGRFENTISHELEGALNYVFLGITAVYQELLYAAGTLNFLLTRVAAVASSIFDHDDDLGGILHCQHVCIRPIPSD</sequence>
<evidence type="ECO:0000313" key="1">
    <source>
        <dbReference type="EMBL" id="KIN05542.1"/>
    </source>
</evidence>
<accession>A0A0C3HTG9</accession>
<dbReference type="Proteomes" id="UP000054321">
    <property type="component" value="Unassembled WGS sequence"/>
</dbReference>
<protein>
    <submittedName>
        <fullName evidence="1">Uncharacterized protein</fullName>
    </submittedName>
</protein>